<dbReference type="Gene3D" id="3.40.50.300">
    <property type="entry name" value="P-loop containing nucleotide triphosphate hydrolases"/>
    <property type="match status" value="1"/>
</dbReference>
<dbReference type="GO" id="GO:0048309">
    <property type="term" value="P:endoplasmic reticulum inheritance"/>
    <property type="evidence" value="ECO:0007669"/>
    <property type="project" value="EnsemblFungi"/>
</dbReference>
<dbReference type="Pfam" id="PF05879">
    <property type="entry name" value="RHD3_GTPase"/>
    <property type="match status" value="1"/>
</dbReference>
<evidence type="ECO:0000256" key="2">
    <source>
        <dbReference type="ARBA" id="ARBA00022741"/>
    </source>
</evidence>
<keyword evidence="1 9" id="KW-0812">Transmembrane</keyword>
<dbReference type="InterPro" id="IPR046758">
    <property type="entry name" value="Sey1/RHD3-like_3HB"/>
</dbReference>
<accession>A0A225AFW4</accession>
<keyword evidence="7 9" id="KW-0342">GTP-binding</keyword>
<dbReference type="OrthoDB" id="1597724at2759"/>
<dbReference type="InterPro" id="IPR027417">
    <property type="entry name" value="P-loop_NTPase"/>
</dbReference>
<dbReference type="Proteomes" id="UP000214365">
    <property type="component" value="Unassembled WGS sequence"/>
</dbReference>
<evidence type="ECO:0000256" key="1">
    <source>
        <dbReference type="ARBA" id="ARBA00022692"/>
    </source>
</evidence>
<feature type="domain" description="Sey1/RHD3-like three-helix bundle" evidence="12">
    <location>
        <begin position="383"/>
        <end position="821"/>
    </location>
</feature>
<feature type="transmembrane region" description="Helical" evidence="11">
    <location>
        <begin position="787"/>
        <end position="805"/>
    </location>
</feature>
<comment type="subcellular location">
    <subcellularLocation>
        <location evidence="9">Endoplasmic reticulum membrane</location>
        <topology evidence="9">Multi-pass membrane protein</topology>
    </subcellularLocation>
    <text evidence="9">Enriched in the cortical ER. Concentrated in punctae along the ER tubules.</text>
</comment>
<dbReference type="GO" id="GO:0005525">
    <property type="term" value="F:GTP binding"/>
    <property type="evidence" value="ECO:0007669"/>
    <property type="project" value="UniProtKB-UniRule"/>
</dbReference>
<dbReference type="GO" id="GO:0016320">
    <property type="term" value="P:endoplasmic reticulum membrane fusion"/>
    <property type="evidence" value="ECO:0007669"/>
    <property type="project" value="EnsemblFungi"/>
</dbReference>
<dbReference type="GO" id="GO:0005789">
    <property type="term" value="C:endoplasmic reticulum membrane"/>
    <property type="evidence" value="ECO:0007669"/>
    <property type="project" value="UniProtKB-SubCell"/>
</dbReference>
<keyword evidence="2 9" id="KW-0547">Nucleotide-binding</keyword>
<feature type="transmembrane region" description="Helical" evidence="11">
    <location>
        <begin position="763"/>
        <end position="781"/>
    </location>
</feature>
<protein>
    <submittedName>
        <fullName evidence="13">Protein sey1</fullName>
    </submittedName>
</protein>
<comment type="similarity">
    <text evidence="9">Belongs to the TRAFAC class dynamin-like GTPase superfamily. GB1/RHD3 GTPase family. RHD3 subfamily.</text>
</comment>
<dbReference type="FunFam" id="3.40.50.300:FF:000727">
    <property type="entry name" value="Protein SEY1 homolog"/>
    <property type="match status" value="1"/>
</dbReference>
<feature type="region of interest" description="Disordered" evidence="10">
    <location>
        <begin position="1"/>
        <end position="26"/>
    </location>
</feature>
<proteinExistence type="inferred from homology"/>
<evidence type="ECO:0000256" key="9">
    <source>
        <dbReference type="HAMAP-Rule" id="MF_03109"/>
    </source>
</evidence>
<keyword evidence="14" id="KW-1185">Reference proteome</keyword>
<dbReference type="STRING" id="1441469.A0A225AFW4"/>
<feature type="compositionally biased region" description="Acidic residues" evidence="10">
    <location>
        <begin position="703"/>
        <end position="717"/>
    </location>
</feature>
<evidence type="ECO:0000256" key="5">
    <source>
        <dbReference type="ARBA" id="ARBA00022989"/>
    </source>
</evidence>
<dbReference type="EMBL" id="LFMY01000017">
    <property type="protein sequence ID" value="OKL55858.1"/>
    <property type="molecule type" value="Genomic_DNA"/>
</dbReference>
<evidence type="ECO:0000256" key="6">
    <source>
        <dbReference type="ARBA" id="ARBA00023054"/>
    </source>
</evidence>
<evidence type="ECO:0000259" key="12">
    <source>
        <dbReference type="Pfam" id="PF20428"/>
    </source>
</evidence>
<dbReference type="Pfam" id="PF20428">
    <property type="entry name" value="Sey1_3HB"/>
    <property type="match status" value="1"/>
</dbReference>
<feature type="topological domain" description="Cytoplasmic" evidence="9">
    <location>
        <begin position="1"/>
        <end position="762"/>
    </location>
</feature>
<dbReference type="GO" id="GO:0032541">
    <property type="term" value="C:cortical endoplasmic reticulum"/>
    <property type="evidence" value="ECO:0007669"/>
    <property type="project" value="EnsemblFungi"/>
</dbReference>
<gene>
    <name evidence="9" type="primary">SEY1</name>
    <name evidence="13" type="ORF">UA08_08880</name>
</gene>
<feature type="topological domain" description="Lumenal" evidence="9">
    <location>
        <begin position="784"/>
        <end position="786"/>
    </location>
</feature>
<dbReference type="RefSeq" id="XP_020115979.1">
    <property type="nucleotide sequence ID" value="XM_020263928.1"/>
</dbReference>
<keyword evidence="8 9" id="KW-0472">Membrane</keyword>
<dbReference type="SUPFAM" id="SSF52540">
    <property type="entry name" value="P-loop containing nucleoside triphosphate hydrolases"/>
    <property type="match status" value="1"/>
</dbReference>
<feature type="binding site" evidence="9">
    <location>
        <begin position="78"/>
        <end position="85"/>
    </location>
    <ligand>
        <name>GTP</name>
        <dbReference type="ChEBI" id="CHEBI:37565"/>
    </ligand>
</feature>
<feature type="compositionally biased region" description="Basic and acidic residues" evidence="10">
    <location>
        <begin position="1"/>
        <end position="10"/>
    </location>
</feature>
<feature type="topological domain" description="Cytoplasmic" evidence="9">
    <location>
        <begin position="808"/>
        <end position="883"/>
    </location>
</feature>
<reference evidence="13 14" key="1">
    <citation type="submission" date="2015-06" db="EMBL/GenBank/DDBJ databases">
        <title>Talaromyces atroroseus IBT 11181 draft genome.</title>
        <authorList>
            <person name="Rasmussen K.B."/>
            <person name="Rasmussen S."/>
            <person name="Petersen B."/>
            <person name="Sicheritz-Ponten T."/>
            <person name="Mortensen U.H."/>
            <person name="Thrane U."/>
        </authorList>
    </citation>
    <scope>NUCLEOTIDE SEQUENCE [LARGE SCALE GENOMIC DNA]</scope>
    <source>
        <strain evidence="13 14">IBT 11181</strain>
    </source>
</reference>
<evidence type="ECO:0000313" key="13">
    <source>
        <dbReference type="EMBL" id="OKL55858.1"/>
    </source>
</evidence>
<evidence type="ECO:0000313" key="14">
    <source>
        <dbReference type="Proteomes" id="UP000214365"/>
    </source>
</evidence>
<feature type="region of interest" description="Disordered" evidence="10">
    <location>
        <begin position="688"/>
        <end position="717"/>
    </location>
</feature>
<evidence type="ECO:0000256" key="7">
    <source>
        <dbReference type="ARBA" id="ARBA00023134"/>
    </source>
</evidence>
<dbReference type="CDD" id="cd01851">
    <property type="entry name" value="GBP"/>
    <property type="match status" value="1"/>
</dbReference>
<name>A0A225AFW4_TALAT</name>
<dbReference type="PANTHER" id="PTHR45923:SF2">
    <property type="entry name" value="PROTEIN SEY1"/>
    <property type="match status" value="1"/>
</dbReference>
<dbReference type="HAMAP" id="MF_03109">
    <property type="entry name" value="Sey1"/>
    <property type="match status" value="1"/>
</dbReference>
<evidence type="ECO:0000256" key="10">
    <source>
        <dbReference type="SAM" id="MobiDB-lite"/>
    </source>
</evidence>
<organism evidence="13 14">
    <name type="scientific">Talaromyces atroroseus</name>
    <dbReference type="NCBI Taxonomy" id="1441469"/>
    <lineage>
        <taxon>Eukaryota</taxon>
        <taxon>Fungi</taxon>
        <taxon>Dikarya</taxon>
        <taxon>Ascomycota</taxon>
        <taxon>Pezizomycotina</taxon>
        <taxon>Eurotiomycetes</taxon>
        <taxon>Eurotiomycetidae</taxon>
        <taxon>Eurotiales</taxon>
        <taxon>Trichocomaceae</taxon>
        <taxon>Talaromyces</taxon>
        <taxon>Talaromyces sect. Trachyspermi</taxon>
    </lineage>
</organism>
<dbReference type="PANTHER" id="PTHR45923">
    <property type="entry name" value="PROTEIN SEY1"/>
    <property type="match status" value="1"/>
</dbReference>
<evidence type="ECO:0000256" key="4">
    <source>
        <dbReference type="ARBA" id="ARBA00022824"/>
    </source>
</evidence>
<evidence type="ECO:0000256" key="8">
    <source>
        <dbReference type="ARBA" id="ARBA00023136"/>
    </source>
</evidence>
<dbReference type="GO" id="GO:0003924">
    <property type="term" value="F:GTPase activity"/>
    <property type="evidence" value="ECO:0007669"/>
    <property type="project" value="UniProtKB-UniRule"/>
</dbReference>
<dbReference type="GeneID" id="31008636"/>
<keyword evidence="5 9" id="KW-1133">Transmembrane helix</keyword>
<dbReference type="AlphaFoldDB" id="A0A225AFW4"/>
<evidence type="ECO:0000256" key="11">
    <source>
        <dbReference type="SAM" id="Phobius"/>
    </source>
</evidence>
<keyword evidence="6" id="KW-0175">Coiled coil</keyword>
<keyword evidence="3 9" id="KW-0378">Hydrolase</keyword>
<keyword evidence="4 9" id="KW-0256">Endoplasmic reticulum</keyword>
<comment type="caution">
    <text evidence="13">The sequence shown here is derived from an EMBL/GenBank/DDBJ whole genome shotgun (WGS) entry which is preliminary data.</text>
</comment>
<feature type="compositionally biased region" description="Polar residues" evidence="10">
    <location>
        <begin position="11"/>
        <end position="20"/>
    </location>
</feature>
<evidence type="ECO:0000256" key="3">
    <source>
        <dbReference type="ARBA" id="ARBA00022801"/>
    </source>
</evidence>
<dbReference type="InterPro" id="IPR008803">
    <property type="entry name" value="RHD3/Sey1"/>
</dbReference>
<sequence length="883" mass="99645">MTEQRPRAESRSQTAPSLIGTNGHFASVGNAAHDPKAYEHGVQVIDGDKEFNPNLSKYLSLEDVTNAGFNYHLISVFGSQSTGKSTLLNHLFGTQFSVMSDRERRQTTKGIWMSKNKTKHDSPDERMAENILVMDVEGTDGRERGEDQDFERKSALFALATSEVLIVNIWEHQVGLYQGANMGLLKTVFEVNLQLFLKDKSTTHRSLLFFVIRDFMGTTPLINLENTLLEDLSRIWASLSKPKGLERSTIHDYFDFAFYGLPHKGYKPEEFIAETKKLGTRFREGRKDRKEQLVGSSVGNGIFLPEYHRRIPADGFAHYAEGIWGQIVNNKDLDLPTQQELLAQFRCDEISREVIIAFDEAIVPFEDKQVAGVRAGAPLIIGGLGAAMRNARMKATKNFETEASRYHKGVYQRKRAELEGKLDTRLKGLFQGQLSAAHKSGVKDFSDAVSNAVKAGQKRGASYDFAEIVKQETKAALERFEKEARASVVEGTTWSNYKQELSLYKKDLAEISGQLRRDEMRRLATRVERWVRSRLSDSVSLEFNSLGSGRGGSGAPETGDKPVEKQIWDRIWNLFVETVLDAERRFTDRATSFDASVDEVDVGLWRLRRKSWGVLRTKVEEEMMEGNLLLKLRENFEDKFRYDEAGVPRIWRPTDDIEGLYTRARESTLTLIPLLSKFHLAETNSPPPLDRWVGHTPSSATAADEEDLTPIGGVDEDEGKSLQEEVTILNDAKRQDLTVRFKKAADGVYVEAKRSAIGGITQVPLYFYGLLLALGWNEIWAVLRNPAYFFLLFVCAVGAYITYQLNLWGPILKMADAASRQALEELKKRLREFLEASDTGRQAIAMSANAKNTTSWRGAEEYEMSSLNRGGKKVDEDDENDDI</sequence>
<feature type="region of interest" description="Disordered" evidence="10">
    <location>
        <begin position="851"/>
        <end position="883"/>
    </location>
</feature>